<feature type="domain" description="Peptidase S1" evidence="6">
    <location>
        <begin position="11"/>
        <end position="289"/>
    </location>
</feature>
<dbReference type="InterPro" id="IPR051487">
    <property type="entry name" value="Ser/Thr_Proteases_Immune/Dev"/>
</dbReference>
<dbReference type="AlphaFoldDB" id="A0A1Y1K0Y6"/>
<accession>A0A1Y1K0Y6</accession>
<evidence type="ECO:0000313" key="7">
    <source>
        <dbReference type="EMBL" id="JAV55154.1"/>
    </source>
</evidence>
<reference evidence="7" key="1">
    <citation type="journal article" date="2016" name="Sci. Rep.">
        <title>Molecular characterization of firefly nuptial gifts: a multi-omics approach sheds light on postcopulatory sexual selection.</title>
        <authorList>
            <person name="Al-Wathiqui N."/>
            <person name="Fallon T.R."/>
            <person name="South A."/>
            <person name="Weng J.K."/>
            <person name="Lewis S.M."/>
        </authorList>
    </citation>
    <scope>NUCLEOTIDE SEQUENCE</scope>
</reference>
<evidence type="ECO:0000256" key="1">
    <source>
        <dbReference type="ARBA" id="ARBA00022729"/>
    </source>
</evidence>
<evidence type="ECO:0000259" key="6">
    <source>
        <dbReference type="PROSITE" id="PS50240"/>
    </source>
</evidence>
<feature type="signal peptide" evidence="5">
    <location>
        <begin position="1"/>
        <end position="20"/>
    </location>
</feature>
<feature type="chain" id="PRO_5011907221" description="Peptidase S1 domain-containing protein" evidence="5">
    <location>
        <begin position="21"/>
        <end position="290"/>
    </location>
</feature>
<dbReference type="GO" id="GO:0004252">
    <property type="term" value="F:serine-type endopeptidase activity"/>
    <property type="evidence" value="ECO:0007669"/>
    <property type="project" value="InterPro"/>
</dbReference>
<protein>
    <recommendedName>
        <fullName evidence="6">Peptidase S1 domain-containing protein</fullName>
    </recommendedName>
</protein>
<dbReference type="Pfam" id="PF00089">
    <property type="entry name" value="Trypsin"/>
    <property type="match status" value="1"/>
</dbReference>
<keyword evidence="3" id="KW-0325">Glycoprotein</keyword>
<dbReference type="GO" id="GO:0006508">
    <property type="term" value="P:proteolysis"/>
    <property type="evidence" value="ECO:0007669"/>
    <property type="project" value="InterPro"/>
</dbReference>
<dbReference type="InterPro" id="IPR009003">
    <property type="entry name" value="Peptidase_S1_PA"/>
</dbReference>
<evidence type="ECO:0000256" key="4">
    <source>
        <dbReference type="ARBA" id="ARBA00024195"/>
    </source>
</evidence>
<dbReference type="EMBL" id="GEZM01096114">
    <property type="protein sequence ID" value="JAV55153.1"/>
    <property type="molecule type" value="Transcribed_RNA"/>
</dbReference>
<dbReference type="InterPro" id="IPR001254">
    <property type="entry name" value="Trypsin_dom"/>
</dbReference>
<evidence type="ECO:0000256" key="2">
    <source>
        <dbReference type="ARBA" id="ARBA00023157"/>
    </source>
</evidence>
<sequence length="290" mass="32466">MATAILPLIVLVGAAGSTLSETNLLAPRSFCGFQHIDDYARDNDNVTLDEFPWIALLLDGTTKELKCAGTLINYRYVMTVAHCVLNPWNNNLVVRLGEFNVMTDVDCLNHTSFGEECSDPVQEYSAENIIVHPDYNPRTSHNDIGLVRLSRNVEYSEYIRPICLPSTKELDLNECVQLAASGWGAEIDDVPPVVRKKKLAARLLPISECMKITMFKNSLKRPTNDHLCAYEVRESSSCRGESGSPLMLSVKNQWEQVGIVSFGFVCGLDFPTVFVKITSYLDWIKENVRP</sequence>
<evidence type="ECO:0000256" key="5">
    <source>
        <dbReference type="SAM" id="SignalP"/>
    </source>
</evidence>
<dbReference type="InterPro" id="IPR001314">
    <property type="entry name" value="Peptidase_S1A"/>
</dbReference>
<dbReference type="PRINTS" id="PR00722">
    <property type="entry name" value="CHYMOTRYPSIN"/>
</dbReference>
<organism evidence="7">
    <name type="scientific">Photinus pyralis</name>
    <name type="common">Common eastern firefly</name>
    <name type="synonym">Lampyris pyralis</name>
    <dbReference type="NCBI Taxonomy" id="7054"/>
    <lineage>
        <taxon>Eukaryota</taxon>
        <taxon>Metazoa</taxon>
        <taxon>Ecdysozoa</taxon>
        <taxon>Arthropoda</taxon>
        <taxon>Hexapoda</taxon>
        <taxon>Insecta</taxon>
        <taxon>Pterygota</taxon>
        <taxon>Neoptera</taxon>
        <taxon>Endopterygota</taxon>
        <taxon>Coleoptera</taxon>
        <taxon>Polyphaga</taxon>
        <taxon>Elateriformia</taxon>
        <taxon>Elateroidea</taxon>
        <taxon>Lampyridae</taxon>
        <taxon>Lampyrinae</taxon>
        <taxon>Photinus</taxon>
    </lineage>
</organism>
<dbReference type="PANTHER" id="PTHR24256">
    <property type="entry name" value="TRYPTASE-RELATED"/>
    <property type="match status" value="1"/>
</dbReference>
<evidence type="ECO:0000256" key="3">
    <source>
        <dbReference type="ARBA" id="ARBA00023180"/>
    </source>
</evidence>
<dbReference type="PROSITE" id="PS00135">
    <property type="entry name" value="TRYPSIN_SER"/>
    <property type="match status" value="1"/>
</dbReference>
<dbReference type="SMART" id="SM00020">
    <property type="entry name" value="Tryp_SPc"/>
    <property type="match status" value="1"/>
</dbReference>
<dbReference type="SUPFAM" id="SSF50494">
    <property type="entry name" value="Trypsin-like serine proteases"/>
    <property type="match status" value="1"/>
</dbReference>
<dbReference type="Gene3D" id="2.40.10.10">
    <property type="entry name" value="Trypsin-like serine proteases"/>
    <property type="match status" value="2"/>
</dbReference>
<proteinExistence type="inferred from homology"/>
<name>A0A1Y1K0Y6_PHOPY</name>
<comment type="similarity">
    <text evidence="4">Belongs to the peptidase S1 family. CLIP subfamily.</text>
</comment>
<dbReference type="PROSITE" id="PS50240">
    <property type="entry name" value="TRYPSIN_DOM"/>
    <property type="match status" value="1"/>
</dbReference>
<dbReference type="CDD" id="cd00190">
    <property type="entry name" value="Tryp_SPc"/>
    <property type="match status" value="1"/>
</dbReference>
<dbReference type="InterPro" id="IPR043504">
    <property type="entry name" value="Peptidase_S1_PA_chymotrypsin"/>
</dbReference>
<dbReference type="InterPro" id="IPR033116">
    <property type="entry name" value="TRYPSIN_SER"/>
</dbReference>
<dbReference type="EMBL" id="GEZM01096113">
    <property type="protein sequence ID" value="JAV55154.1"/>
    <property type="molecule type" value="Transcribed_RNA"/>
</dbReference>
<keyword evidence="2" id="KW-1015">Disulfide bond</keyword>
<keyword evidence="1 5" id="KW-0732">Signal</keyword>
<dbReference type="FunFam" id="2.40.10.10:FF:000028">
    <property type="entry name" value="Serine protease easter"/>
    <property type="match status" value="1"/>
</dbReference>